<proteinExistence type="predicted"/>
<dbReference type="AlphaFoldDB" id="A0A7N0UFV6"/>
<evidence type="ECO:0000313" key="1">
    <source>
        <dbReference type="EnsemblPlants" id="Kaladp0067s0125.1.v1.1.CDS.1"/>
    </source>
</evidence>
<evidence type="ECO:0000313" key="2">
    <source>
        <dbReference type="Proteomes" id="UP000594263"/>
    </source>
</evidence>
<sequence length="59" mass="6750">MEVLRRLGENPSASSSIFQLIEMGMLSWIGAESLVLTYEVEVKLHKQELGRFGRRGSRR</sequence>
<accession>A0A7N0UFV6</accession>
<reference evidence="1" key="1">
    <citation type="submission" date="2021-01" db="UniProtKB">
        <authorList>
            <consortium name="EnsemblPlants"/>
        </authorList>
    </citation>
    <scope>IDENTIFICATION</scope>
</reference>
<dbReference type="EnsemblPlants" id="Kaladp0067s0125.1.v1.1">
    <property type="protein sequence ID" value="Kaladp0067s0125.1.v1.1.CDS.1"/>
    <property type="gene ID" value="Kaladp0067s0125.v1.1"/>
</dbReference>
<organism evidence="1 2">
    <name type="scientific">Kalanchoe fedtschenkoi</name>
    <name type="common">Lavender scallops</name>
    <name type="synonym">South American air plant</name>
    <dbReference type="NCBI Taxonomy" id="63787"/>
    <lineage>
        <taxon>Eukaryota</taxon>
        <taxon>Viridiplantae</taxon>
        <taxon>Streptophyta</taxon>
        <taxon>Embryophyta</taxon>
        <taxon>Tracheophyta</taxon>
        <taxon>Spermatophyta</taxon>
        <taxon>Magnoliopsida</taxon>
        <taxon>eudicotyledons</taxon>
        <taxon>Gunneridae</taxon>
        <taxon>Pentapetalae</taxon>
        <taxon>Saxifragales</taxon>
        <taxon>Crassulaceae</taxon>
        <taxon>Kalanchoe</taxon>
    </lineage>
</organism>
<dbReference type="Proteomes" id="UP000594263">
    <property type="component" value="Unplaced"/>
</dbReference>
<keyword evidence="2" id="KW-1185">Reference proteome</keyword>
<name>A0A7N0UFV6_KALFE</name>
<protein>
    <submittedName>
        <fullName evidence="1">Uncharacterized protein</fullName>
    </submittedName>
</protein>
<dbReference type="Gramene" id="Kaladp0067s0125.1.v1.1">
    <property type="protein sequence ID" value="Kaladp0067s0125.1.v1.1.CDS.1"/>
    <property type="gene ID" value="Kaladp0067s0125.v1.1"/>
</dbReference>